<keyword evidence="9 13" id="KW-0418">Kinase</keyword>
<comment type="caution">
    <text evidence="13">Lacks conserved residue(s) required for the propagation of feature annotation.</text>
</comment>
<evidence type="ECO:0000256" key="12">
    <source>
        <dbReference type="ARBA" id="ARBA00029757"/>
    </source>
</evidence>
<proteinExistence type="inferred from homology"/>
<dbReference type="HAMAP" id="MF_00409">
    <property type="entry name" value="LpxK"/>
    <property type="match status" value="1"/>
</dbReference>
<keyword evidence="5 13" id="KW-0444">Lipid biosynthesis</keyword>
<evidence type="ECO:0000256" key="7">
    <source>
        <dbReference type="ARBA" id="ARBA00022679"/>
    </source>
</evidence>
<comment type="catalytic activity">
    <reaction evidence="13">
        <text>a lipid A disaccharide + ATP = a lipid IVA + ADP + H(+)</text>
        <dbReference type="Rhea" id="RHEA:67840"/>
        <dbReference type="ChEBI" id="CHEBI:15378"/>
        <dbReference type="ChEBI" id="CHEBI:30616"/>
        <dbReference type="ChEBI" id="CHEBI:176343"/>
        <dbReference type="ChEBI" id="CHEBI:176425"/>
        <dbReference type="ChEBI" id="CHEBI:456216"/>
        <dbReference type="EC" id="2.7.1.130"/>
    </reaction>
</comment>
<keyword evidence="11 13" id="KW-0443">Lipid metabolism</keyword>
<evidence type="ECO:0000256" key="11">
    <source>
        <dbReference type="ARBA" id="ARBA00023098"/>
    </source>
</evidence>
<dbReference type="SUPFAM" id="SSF52540">
    <property type="entry name" value="P-loop containing nucleoside triphosphate hydrolases"/>
    <property type="match status" value="1"/>
</dbReference>
<evidence type="ECO:0000256" key="10">
    <source>
        <dbReference type="ARBA" id="ARBA00022840"/>
    </source>
</evidence>
<dbReference type="InterPro" id="IPR027417">
    <property type="entry name" value="P-loop_NTPase"/>
</dbReference>
<keyword evidence="10 13" id="KW-0067">ATP-binding</keyword>
<keyword evidence="8 13" id="KW-0547">Nucleotide-binding</keyword>
<dbReference type="RefSeq" id="WP_011710565.1">
    <property type="nucleotide sequence ID" value="NZ_BMIX01000001.1"/>
</dbReference>
<evidence type="ECO:0000256" key="6">
    <source>
        <dbReference type="ARBA" id="ARBA00022556"/>
    </source>
</evidence>
<evidence type="ECO:0000256" key="9">
    <source>
        <dbReference type="ARBA" id="ARBA00022777"/>
    </source>
</evidence>
<dbReference type="InterPro" id="IPR003758">
    <property type="entry name" value="LpxK"/>
</dbReference>
<evidence type="ECO:0000256" key="13">
    <source>
        <dbReference type="HAMAP-Rule" id="MF_00409"/>
    </source>
</evidence>
<keyword evidence="7 13" id="KW-0808">Transferase</keyword>
<comment type="pathway">
    <text evidence="2 13">Glycolipid biosynthesis; lipid IV(A) biosynthesis; lipid IV(A) from (3R)-3-hydroxytetradecanoyl-[acyl-carrier-protein] and UDP-N-acetyl-alpha-D-glucosamine: step 6/6.</text>
</comment>
<dbReference type="Pfam" id="PF02606">
    <property type="entry name" value="LpxK"/>
    <property type="match status" value="1"/>
</dbReference>
<comment type="caution">
    <text evidence="14">The sequence shown here is derived from an EMBL/GenBank/DDBJ whole genome shotgun (WGS) entry which is preliminary data.</text>
</comment>
<dbReference type="PANTHER" id="PTHR42724">
    <property type="entry name" value="TETRAACYLDISACCHARIDE 4'-KINASE"/>
    <property type="match status" value="1"/>
</dbReference>
<evidence type="ECO:0000256" key="3">
    <source>
        <dbReference type="ARBA" id="ARBA00012071"/>
    </source>
</evidence>
<keyword evidence="15" id="KW-1185">Reference proteome</keyword>
<evidence type="ECO:0000256" key="4">
    <source>
        <dbReference type="ARBA" id="ARBA00016436"/>
    </source>
</evidence>
<dbReference type="EC" id="2.7.1.130" evidence="3 13"/>
<evidence type="ECO:0000313" key="15">
    <source>
        <dbReference type="Proteomes" id="UP000605733"/>
    </source>
</evidence>
<dbReference type="Proteomes" id="UP000605733">
    <property type="component" value="Unassembled WGS sequence"/>
</dbReference>
<dbReference type="EMBL" id="BMIX01000001">
    <property type="protein sequence ID" value="GGG22465.1"/>
    <property type="molecule type" value="Genomic_DNA"/>
</dbReference>
<evidence type="ECO:0000256" key="8">
    <source>
        <dbReference type="ARBA" id="ARBA00022741"/>
    </source>
</evidence>
<comment type="function">
    <text evidence="1 13">Transfers the gamma-phosphate of ATP to the 4'-position of a tetraacyldisaccharide 1-phosphate intermediate (termed DS-1-P) to form tetraacyldisaccharide 1,4'-bis-phosphate (lipid IVA).</text>
</comment>
<comment type="similarity">
    <text evidence="13">Belongs to the LpxK family.</text>
</comment>
<reference evidence="15" key="1">
    <citation type="journal article" date="2019" name="Int. J. Syst. Evol. Microbiol.">
        <title>The Global Catalogue of Microorganisms (GCM) 10K type strain sequencing project: providing services to taxonomists for standard genome sequencing and annotation.</title>
        <authorList>
            <consortium name="The Broad Institute Genomics Platform"/>
            <consortium name="The Broad Institute Genome Sequencing Center for Infectious Disease"/>
            <person name="Wu L."/>
            <person name="Ma J."/>
        </authorList>
    </citation>
    <scope>NUCLEOTIDE SEQUENCE [LARGE SCALE GENOMIC DNA]</scope>
    <source>
        <strain evidence="15">CGMCC 1.15422</strain>
    </source>
</reference>
<evidence type="ECO:0000256" key="1">
    <source>
        <dbReference type="ARBA" id="ARBA00002274"/>
    </source>
</evidence>
<evidence type="ECO:0000256" key="2">
    <source>
        <dbReference type="ARBA" id="ARBA00004870"/>
    </source>
</evidence>
<accession>A0ABQ1WBQ0</accession>
<gene>
    <name evidence="13 14" type="primary">lpxK</name>
    <name evidence="14" type="ORF">GCM10011532_01870</name>
</gene>
<keyword evidence="6 13" id="KW-0441">Lipid A biosynthesis</keyword>
<evidence type="ECO:0000313" key="14">
    <source>
        <dbReference type="EMBL" id="GGG22465.1"/>
    </source>
</evidence>
<protein>
    <recommendedName>
        <fullName evidence="4 13">Tetraacyldisaccharide 4'-kinase</fullName>
        <ecNumber evidence="3 13">2.7.1.130</ecNumber>
    </recommendedName>
    <alternativeName>
        <fullName evidence="12 13">Lipid A 4'-kinase</fullName>
    </alternativeName>
</protein>
<sequence length="336" mass="38414">MPNPRKLLYPFSVIYHGVTEVRNKLYDADIFKSESYNIPVIAVGNLNMGGTGKSPMIEYLLRTIGKDKKIATLSRGYKRESKGFQLVQIDDSASKVGDEPLQFKNKYPETLVAVDANRREGIAELMKFSPDVILLDDAFQHRKVKAGFYILLTAFDDLYINDLLLPGGNLRESASGASRADVIVVTKCPEDLSENKMKEFEKQLKPSPNQKIYFSSIGYSDKVFSMKNSSGVELRDIKGRDFSLVTGIANPKPLLEYLRQNEINFNHLKFSDHHNFNSTEIKELQGLSEIITTEKDYMRLKDRLPADKLFYLPIQVDFLRDRGKFDSKIFRFINKK</sequence>
<organism evidence="14 15">
    <name type="scientific">Christiangramia forsetii</name>
    <dbReference type="NCBI Taxonomy" id="411153"/>
    <lineage>
        <taxon>Bacteria</taxon>
        <taxon>Pseudomonadati</taxon>
        <taxon>Bacteroidota</taxon>
        <taxon>Flavobacteriia</taxon>
        <taxon>Flavobacteriales</taxon>
        <taxon>Flavobacteriaceae</taxon>
        <taxon>Christiangramia</taxon>
    </lineage>
</organism>
<evidence type="ECO:0000256" key="5">
    <source>
        <dbReference type="ARBA" id="ARBA00022516"/>
    </source>
</evidence>
<dbReference type="PANTHER" id="PTHR42724:SF1">
    <property type="entry name" value="TETRAACYLDISACCHARIDE 4'-KINASE, MITOCHONDRIAL-RELATED"/>
    <property type="match status" value="1"/>
</dbReference>
<dbReference type="NCBIfam" id="TIGR00682">
    <property type="entry name" value="lpxK"/>
    <property type="match status" value="1"/>
</dbReference>
<name>A0ABQ1WBQ0_9FLAO</name>